<organism evidence="1 2">
    <name type="scientific">Brassica oleracea var. oleracea</name>
    <dbReference type="NCBI Taxonomy" id="109376"/>
    <lineage>
        <taxon>Eukaryota</taxon>
        <taxon>Viridiplantae</taxon>
        <taxon>Streptophyta</taxon>
        <taxon>Embryophyta</taxon>
        <taxon>Tracheophyta</taxon>
        <taxon>Spermatophyta</taxon>
        <taxon>Magnoliopsida</taxon>
        <taxon>eudicotyledons</taxon>
        <taxon>Gunneridae</taxon>
        <taxon>Pentapetalae</taxon>
        <taxon>rosids</taxon>
        <taxon>malvids</taxon>
        <taxon>Brassicales</taxon>
        <taxon>Brassicaceae</taxon>
        <taxon>Brassiceae</taxon>
        <taxon>Brassica</taxon>
    </lineage>
</organism>
<reference evidence="1 2" key="1">
    <citation type="journal article" date="2014" name="Genome Biol.">
        <title>Transcriptome and methylome profiling reveals relics of genome dominance in the mesopolyploid Brassica oleracea.</title>
        <authorList>
            <person name="Parkin I.A."/>
            <person name="Koh C."/>
            <person name="Tang H."/>
            <person name="Robinson S.J."/>
            <person name="Kagale S."/>
            <person name="Clarke W.E."/>
            <person name="Town C.D."/>
            <person name="Nixon J."/>
            <person name="Krishnakumar V."/>
            <person name="Bidwell S.L."/>
            <person name="Denoeud F."/>
            <person name="Belcram H."/>
            <person name="Links M.G."/>
            <person name="Just J."/>
            <person name="Clarke C."/>
            <person name="Bender T."/>
            <person name="Huebert T."/>
            <person name="Mason A.S."/>
            <person name="Pires J.C."/>
            <person name="Barker G."/>
            <person name="Moore J."/>
            <person name="Walley P.G."/>
            <person name="Manoli S."/>
            <person name="Batley J."/>
            <person name="Edwards D."/>
            <person name="Nelson M.N."/>
            <person name="Wang X."/>
            <person name="Paterson A.H."/>
            <person name="King G."/>
            <person name="Bancroft I."/>
            <person name="Chalhoub B."/>
            <person name="Sharpe A.G."/>
        </authorList>
    </citation>
    <scope>NUCLEOTIDE SEQUENCE</scope>
    <source>
        <strain evidence="1 2">cv. TO1000</strain>
    </source>
</reference>
<evidence type="ECO:0000313" key="2">
    <source>
        <dbReference type="Proteomes" id="UP000032141"/>
    </source>
</evidence>
<dbReference type="EnsemblPlants" id="Bo9g061270.1">
    <property type="protein sequence ID" value="Bo9g061270.1"/>
    <property type="gene ID" value="Bo9g061270"/>
</dbReference>
<dbReference type="InterPro" id="IPR017853">
    <property type="entry name" value="GH"/>
</dbReference>
<reference evidence="1" key="2">
    <citation type="submission" date="2015-03" db="UniProtKB">
        <authorList>
            <consortium name="EnsemblPlants"/>
        </authorList>
    </citation>
    <scope>IDENTIFICATION</scope>
</reference>
<dbReference type="Proteomes" id="UP000032141">
    <property type="component" value="Chromosome C9"/>
</dbReference>
<keyword evidence="2" id="KW-1185">Reference proteome</keyword>
<dbReference type="SUPFAM" id="SSF51445">
    <property type="entry name" value="(Trans)glycosidases"/>
    <property type="match status" value="1"/>
</dbReference>
<dbReference type="Gramene" id="Bo9g061270.1">
    <property type="protein sequence ID" value="Bo9g061270.1"/>
    <property type="gene ID" value="Bo9g061270"/>
</dbReference>
<protein>
    <submittedName>
        <fullName evidence="1">Uncharacterized protein</fullName>
    </submittedName>
</protein>
<dbReference type="AlphaFoldDB" id="A0A0D3E6K4"/>
<name>A0A0D3E6K4_BRAOL</name>
<dbReference type="HOGENOM" id="CLU_2761316_0_0_1"/>
<evidence type="ECO:0000313" key="1">
    <source>
        <dbReference type="EnsemblPlants" id="Bo9g061270.1"/>
    </source>
</evidence>
<sequence>MQIPAIYWSYKTASHAAELTVGGGQCTAWDKGLLIGGENVITCFAREGCTNKPSRELSPLLLHFIANLLL</sequence>
<proteinExistence type="predicted"/>
<accession>A0A0D3E6K4</accession>